<evidence type="ECO:0000256" key="1">
    <source>
        <dbReference type="SAM" id="MobiDB-lite"/>
    </source>
</evidence>
<feature type="compositionally biased region" description="Basic and acidic residues" evidence="1">
    <location>
        <begin position="165"/>
        <end position="178"/>
    </location>
</feature>
<dbReference type="EMBL" id="CAJPWZ010002408">
    <property type="protein sequence ID" value="CAG2237918.1"/>
    <property type="molecule type" value="Genomic_DNA"/>
</dbReference>
<protein>
    <submittedName>
        <fullName evidence="2">DLG4</fullName>
    </submittedName>
</protein>
<evidence type="ECO:0000313" key="3">
    <source>
        <dbReference type="Proteomes" id="UP000683360"/>
    </source>
</evidence>
<comment type="caution">
    <text evidence="2">The sequence shown here is derived from an EMBL/GenBank/DDBJ whole genome shotgun (WGS) entry which is preliminary data.</text>
</comment>
<accession>A0A8S3U6Z9</accession>
<evidence type="ECO:0000313" key="2">
    <source>
        <dbReference type="EMBL" id="CAG2237918.1"/>
    </source>
</evidence>
<sequence>MEDFQHFKMNEGINVLLEEEKTWFYCQKPGLKTWLILIPMLIQSVERNWADVNLLLLIMDAAHVLESMASQGEILQDLDCGDESWYLKRMTDREHLRKYRDSSKTEWVFHRAEERDYHRTQPDSWYFNKYGGGQDYQPHHDDMVYKDMDLDSHEDNEHEEDDGHVEDNEHKKDIDCWS</sequence>
<feature type="region of interest" description="Disordered" evidence="1">
    <location>
        <begin position="151"/>
        <end position="178"/>
    </location>
</feature>
<proteinExistence type="predicted"/>
<dbReference type="Proteomes" id="UP000683360">
    <property type="component" value="Unassembled WGS sequence"/>
</dbReference>
<keyword evidence="3" id="KW-1185">Reference proteome</keyword>
<dbReference type="AlphaFoldDB" id="A0A8S3U6Z9"/>
<dbReference type="OrthoDB" id="6132019at2759"/>
<name>A0A8S3U6Z9_MYTED</name>
<organism evidence="2 3">
    <name type="scientific">Mytilus edulis</name>
    <name type="common">Blue mussel</name>
    <dbReference type="NCBI Taxonomy" id="6550"/>
    <lineage>
        <taxon>Eukaryota</taxon>
        <taxon>Metazoa</taxon>
        <taxon>Spiralia</taxon>
        <taxon>Lophotrochozoa</taxon>
        <taxon>Mollusca</taxon>
        <taxon>Bivalvia</taxon>
        <taxon>Autobranchia</taxon>
        <taxon>Pteriomorphia</taxon>
        <taxon>Mytilida</taxon>
        <taxon>Mytiloidea</taxon>
        <taxon>Mytilidae</taxon>
        <taxon>Mytilinae</taxon>
        <taxon>Mytilus</taxon>
    </lineage>
</organism>
<gene>
    <name evidence="2" type="ORF">MEDL_50328</name>
</gene>
<reference evidence="2" key="1">
    <citation type="submission" date="2021-03" db="EMBL/GenBank/DDBJ databases">
        <authorList>
            <person name="Bekaert M."/>
        </authorList>
    </citation>
    <scope>NUCLEOTIDE SEQUENCE</scope>
</reference>